<dbReference type="GO" id="GO:0003676">
    <property type="term" value="F:nucleic acid binding"/>
    <property type="evidence" value="ECO:0007669"/>
    <property type="project" value="InterPro"/>
</dbReference>
<gene>
    <name evidence="4" type="ORF">CTEN210_02695</name>
</gene>
<dbReference type="InterPro" id="IPR002562">
    <property type="entry name" value="3'-5'_exonuclease_dom"/>
</dbReference>
<dbReference type="GO" id="GO:0008408">
    <property type="term" value="F:3'-5' exonuclease activity"/>
    <property type="evidence" value="ECO:0007669"/>
    <property type="project" value="InterPro"/>
</dbReference>
<evidence type="ECO:0000259" key="3">
    <source>
        <dbReference type="Pfam" id="PF20499"/>
    </source>
</evidence>
<name>A0AAD3CJW7_9STRA</name>
<dbReference type="InterPro" id="IPR036397">
    <property type="entry name" value="RNaseH_sf"/>
</dbReference>
<dbReference type="Pfam" id="PF01612">
    <property type="entry name" value="DNA_pol_A_exo1"/>
    <property type="match status" value="1"/>
</dbReference>
<dbReference type="SUPFAM" id="SSF53098">
    <property type="entry name" value="Ribonuclease H-like"/>
    <property type="match status" value="1"/>
</dbReference>
<comment type="caution">
    <text evidence="4">The sequence shown here is derived from an EMBL/GenBank/DDBJ whole genome shotgun (WGS) entry which is preliminary data.</text>
</comment>
<organism evidence="4 5">
    <name type="scientific">Chaetoceros tenuissimus</name>
    <dbReference type="NCBI Taxonomy" id="426638"/>
    <lineage>
        <taxon>Eukaryota</taxon>
        <taxon>Sar</taxon>
        <taxon>Stramenopiles</taxon>
        <taxon>Ochrophyta</taxon>
        <taxon>Bacillariophyta</taxon>
        <taxon>Coscinodiscophyceae</taxon>
        <taxon>Chaetocerotophycidae</taxon>
        <taxon>Chaetocerotales</taxon>
        <taxon>Chaetocerotaceae</taxon>
        <taxon>Chaetoceros</taxon>
    </lineage>
</organism>
<dbReference type="GO" id="GO:0006139">
    <property type="term" value="P:nucleobase-containing compound metabolic process"/>
    <property type="evidence" value="ECO:0007669"/>
    <property type="project" value="InterPro"/>
</dbReference>
<feature type="domain" description="3'-5' exonuclease" evidence="2">
    <location>
        <begin position="659"/>
        <end position="761"/>
    </location>
</feature>
<dbReference type="EMBL" id="BLLK01000022">
    <property type="protein sequence ID" value="GFH46221.1"/>
    <property type="molecule type" value="Genomic_DNA"/>
</dbReference>
<proteinExistence type="predicted"/>
<dbReference type="InterPro" id="IPR046616">
    <property type="entry name" value="DUF6729"/>
</dbReference>
<sequence length="1549" mass="179484">MAKSKRKYVSKTLNSNKGKTTSAAKAAKTYKKATETRVLARGLANFVQHGTIRNIIESPRVMIERMWNEFRRRDANYEVRRPTHTNNDDYYDVKESTRTEDELNQDDGDDDGDGSSFEEDSSYFDDIKISVMHKYAKSIVERLAVECNTADPIKSEEKWLLSYLKMHNFWIRKDTAEYICQNLGIEFNLVGYYRDILMWLPDEQYGIDPICPTCKSNKRIGVHGYLDLEKTPCRKVIDIADWYCIAGRRYKCHECMQEKREPYTFMSYDKDSVKQLPRRLSFSFPAFLTKGCAFDMKIVDLMRPIRDANVSFTRFRDIIEEMHAVEHCKRAILHEHSRDDRADLSERHLRKFSHFRDKTEYDGYVPGRRVFRSTYLEMHNEIRSHLDAETKKHGIKVGYADATYRAMKRLGCFNGQKLVDCLVTIKNEYGVARAQFASPSDAKDNYARPLENMVDTFNQYGFSGPSWIYVDNPLQSGWLIELFPSLGKKQKEYDKLYETEQGKANDYNNDNSECVESIIQNEDDEFFDADMDNVADDNADDDGFYDANDGEDDCDFNFDHWFQESCHYSNTIGDINQRAEKVIGHLGLNSDNTDPIVIGLDGEWFVPTNREGKPCGKPWKISLIQIAYLYDHRNENRIEYKNVRCELFHLNHSWKVLPEKLNELLMNKRIQFAGCQVSGDISKINKDFRSNIECSERTIRNLAPMAQARGIQLCGKGLDSLAPVVLQKECTKELQLSDWKWRQDKILSIELQKYAARDALYSKMCDVELEKYEDLTIPLKPEMIVPDMVVDLAPYYTSNLSVRDQASVGAIAKIVPNQESWVVPSILHTSSNVARGLEPGRFLIELTDIKAPALKVKDMLVKGTNRFVTLGEIGVGKHVMVPIEMIREHNPNRNAIALNTKDQSRIAKRKVTKKAGSRHVTKRRRNRKNTTADIFDVDRAMDRNDQVVEEGDPLHTFEESDFDWDSLRLEDIDTIEKCLELAKDHKMALPGRDSANCQNESYLDVPPDKIFDRFSSLLGSPFHAIHRFKLMMKHSHRKAFYVALSEAFFQWSEQDLAFLEAKLAEKKGMDRKAIYLCRYFKRKYFSKRCRRICLPPSRLYWRIRNVFEIFGSKCDVDTGKPLFSDGDWVKANTILKEVLHGYYSDPPGLNLYQFELTNKGEIKYDLLLQVPLLRCKRDTNALEGSHSHINNAFGPSACGPEIADAILAEHRHRSNLRACQKNLSNFPKIGHYNTWMIDAHVKVYERNHNELLYPTWICASDFAPTEEKFGFVSLVGKELEKEINDTVKVRDDKMTPTAKYLSKACGMVVHPRPWSTEYECKCLYQKLFTEATKIHKNMDKVDELMTRLILKHVDGVKVFPKTKAYNRIYRKRRKHYETLQKASRLMARDETLLHSVNILTAHQKQGYEKPTAEASSDVDMNTEDVNAEESTLDKFVTDNFGTIQKQDAPKERQTMKRVNHLNFVHPAFPQFAGLYQVNMIQAANHISYQAPRHERNLVLPVRGPDKICVRQERKCKNCKKGKSDGCRGGSTRRPRNQPQRYCDTHQCYF</sequence>
<feature type="domain" description="DUF6729" evidence="3">
    <location>
        <begin position="192"/>
        <end position="336"/>
    </location>
</feature>
<dbReference type="PANTHER" id="PTHR24401:SF29">
    <property type="entry name" value="SI:CH211-243P7.3-RELATED"/>
    <property type="match status" value="1"/>
</dbReference>
<evidence type="ECO:0000259" key="2">
    <source>
        <dbReference type="Pfam" id="PF01612"/>
    </source>
</evidence>
<dbReference type="Proteomes" id="UP001054902">
    <property type="component" value="Unassembled WGS sequence"/>
</dbReference>
<evidence type="ECO:0008006" key="6">
    <source>
        <dbReference type="Google" id="ProtNLM"/>
    </source>
</evidence>
<reference evidence="4 5" key="1">
    <citation type="journal article" date="2021" name="Sci. Rep.">
        <title>The genome of the diatom Chaetoceros tenuissimus carries an ancient integrated fragment of an extant virus.</title>
        <authorList>
            <person name="Hongo Y."/>
            <person name="Kimura K."/>
            <person name="Takaki Y."/>
            <person name="Yoshida Y."/>
            <person name="Baba S."/>
            <person name="Kobayashi G."/>
            <person name="Nagasaki K."/>
            <person name="Hano T."/>
            <person name="Tomaru Y."/>
        </authorList>
    </citation>
    <scope>NUCLEOTIDE SEQUENCE [LARGE SCALE GENOMIC DNA]</scope>
    <source>
        <strain evidence="4 5">NIES-3715</strain>
    </source>
</reference>
<dbReference type="InterPro" id="IPR012337">
    <property type="entry name" value="RNaseH-like_sf"/>
</dbReference>
<evidence type="ECO:0000313" key="4">
    <source>
        <dbReference type="EMBL" id="GFH46221.1"/>
    </source>
</evidence>
<dbReference type="PANTHER" id="PTHR24401">
    <property type="entry name" value="SI:CH211-243P7.3-RELATED"/>
    <property type="match status" value="1"/>
</dbReference>
<dbReference type="Gene3D" id="3.30.420.10">
    <property type="entry name" value="Ribonuclease H-like superfamily/Ribonuclease H"/>
    <property type="match status" value="1"/>
</dbReference>
<feature type="region of interest" description="Disordered" evidence="1">
    <location>
        <begin position="81"/>
        <end position="116"/>
    </location>
</feature>
<keyword evidence="5" id="KW-1185">Reference proteome</keyword>
<dbReference type="Pfam" id="PF20499">
    <property type="entry name" value="DUF6729"/>
    <property type="match status" value="1"/>
</dbReference>
<feature type="region of interest" description="Disordered" evidence="1">
    <location>
        <begin position="1519"/>
        <end position="1538"/>
    </location>
</feature>
<evidence type="ECO:0000256" key="1">
    <source>
        <dbReference type="SAM" id="MobiDB-lite"/>
    </source>
</evidence>
<feature type="region of interest" description="Disordered" evidence="1">
    <location>
        <begin position="1"/>
        <end position="22"/>
    </location>
</feature>
<protein>
    <recommendedName>
        <fullName evidence="6">3'-5' exonuclease domain-containing protein</fullName>
    </recommendedName>
</protein>
<accession>A0AAD3CJW7</accession>
<feature type="compositionally biased region" description="Acidic residues" evidence="1">
    <location>
        <begin position="102"/>
        <end position="116"/>
    </location>
</feature>
<feature type="compositionally biased region" description="Basic and acidic residues" evidence="1">
    <location>
        <begin position="91"/>
        <end position="101"/>
    </location>
</feature>
<evidence type="ECO:0000313" key="5">
    <source>
        <dbReference type="Proteomes" id="UP001054902"/>
    </source>
</evidence>